<dbReference type="EMBL" id="WJQU01003331">
    <property type="protein sequence ID" value="KAJ6625693.1"/>
    <property type="molecule type" value="Genomic_DNA"/>
</dbReference>
<feature type="region of interest" description="Disordered" evidence="1">
    <location>
        <begin position="1"/>
        <end position="55"/>
    </location>
</feature>
<accession>A0A9Q0MLA6</accession>
<evidence type="ECO:0000313" key="3">
    <source>
        <dbReference type="Proteomes" id="UP001151699"/>
    </source>
</evidence>
<gene>
    <name evidence="2" type="ORF">Bhyg_16179</name>
</gene>
<evidence type="ECO:0000256" key="1">
    <source>
        <dbReference type="SAM" id="MobiDB-lite"/>
    </source>
</evidence>
<sequence>MENTSTGPTSGSVLLQQSSLEESTVPGSTSESLPRASPIISPSPKTTGRNRSGNR</sequence>
<feature type="compositionally biased region" description="Polar residues" evidence="1">
    <location>
        <begin position="43"/>
        <end position="55"/>
    </location>
</feature>
<keyword evidence="3" id="KW-1185">Reference proteome</keyword>
<protein>
    <submittedName>
        <fullName evidence="2">Uncharacterized protein</fullName>
    </submittedName>
</protein>
<organism evidence="2 3">
    <name type="scientific">Pseudolycoriella hygida</name>
    <dbReference type="NCBI Taxonomy" id="35572"/>
    <lineage>
        <taxon>Eukaryota</taxon>
        <taxon>Metazoa</taxon>
        <taxon>Ecdysozoa</taxon>
        <taxon>Arthropoda</taxon>
        <taxon>Hexapoda</taxon>
        <taxon>Insecta</taxon>
        <taxon>Pterygota</taxon>
        <taxon>Neoptera</taxon>
        <taxon>Endopterygota</taxon>
        <taxon>Diptera</taxon>
        <taxon>Nematocera</taxon>
        <taxon>Sciaroidea</taxon>
        <taxon>Sciaridae</taxon>
        <taxon>Pseudolycoriella</taxon>
    </lineage>
</organism>
<dbReference type="AlphaFoldDB" id="A0A9Q0MLA6"/>
<dbReference type="Proteomes" id="UP001151699">
    <property type="component" value="Unassembled WGS sequence"/>
</dbReference>
<comment type="caution">
    <text evidence="2">The sequence shown here is derived from an EMBL/GenBank/DDBJ whole genome shotgun (WGS) entry which is preliminary data.</text>
</comment>
<evidence type="ECO:0000313" key="2">
    <source>
        <dbReference type="EMBL" id="KAJ6625693.1"/>
    </source>
</evidence>
<feature type="compositionally biased region" description="Low complexity" evidence="1">
    <location>
        <begin position="9"/>
        <end position="25"/>
    </location>
</feature>
<proteinExistence type="predicted"/>
<reference evidence="2" key="1">
    <citation type="submission" date="2022-07" db="EMBL/GenBank/DDBJ databases">
        <authorList>
            <person name="Trinca V."/>
            <person name="Uliana J.V.C."/>
            <person name="Torres T.T."/>
            <person name="Ward R.J."/>
            <person name="Monesi N."/>
        </authorList>
    </citation>
    <scope>NUCLEOTIDE SEQUENCE</scope>
    <source>
        <strain evidence="2">HSMRA1968</strain>
        <tissue evidence="2">Whole embryos</tissue>
    </source>
</reference>
<name>A0A9Q0MLA6_9DIPT</name>